<feature type="transmembrane region" description="Helical" evidence="14">
    <location>
        <begin position="317"/>
        <end position="337"/>
    </location>
</feature>
<feature type="transmembrane region" description="Helical" evidence="14">
    <location>
        <begin position="120"/>
        <end position="141"/>
    </location>
</feature>
<keyword evidence="6" id="KW-0598">Phosphotransferase system</keyword>
<feature type="transmembrane region" description="Helical" evidence="14">
    <location>
        <begin position="147"/>
        <end position="168"/>
    </location>
</feature>
<evidence type="ECO:0000256" key="13">
    <source>
        <dbReference type="ARBA" id="ARBA00042859"/>
    </source>
</evidence>
<keyword evidence="3" id="KW-0813">Transport</keyword>
<evidence type="ECO:0000256" key="14">
    <source>
        <dbReference type="SAM" id="Phobius"/>
    </source>
</evidence>
<dbReference type="EMBL" id="JMQA01000030">
    <property type="protein sequence ID" value="KFN07977.1"/>
    <property type="molecule type" value="Genomic_DNA"/>
</dbReference>
<dbReference type="NCBIfam" id="NF009553">
    <property type="entry name" value="PRK12997.1-5"/>
    <property type="match status" value="1"/>
</dbReference>
<reference evidence="15 16" key="1">
    <citation type="submission" date="2014-04" db="EMBL/GenBank/DDBJ databases">
        <authorList>
            <person name="Bishop-Lilly K.A."/>
            <person name="Broomall S.M."/>
            <person name="Chain P.S."/>
            <person name="Chertkov O."/>
            <person name="Coyne S.R."/>
            <person name="Daligault H.E."/>
            <person name="Davenport K.W."/>
            <person name="Erkkila T."/>
            <person name="Frey K.G."/>
            <person name="Gibbons H.S."/>
            <person name="Gu W."/>
            <person name="Jaissle J."/>
            <person name="Johnson S.L."/>
            <person name="Koroleva G.I."/>
            <person name="Ladner J.T."/>
            <person name="Lo C.-C."/>
            <person name="Minogue T.D."/>
            <person name="Munk C."/>
            <person name="Palacios G.F."/>
            <person name="Redden C.L."/>
            <person name="Rosenzweig C.N."/>
            <person name="Scholz M.B."/>
            <person name="Teshima H."/>
            <person name="Xu Y."/>
        </authorList>
    </citation>
    <scope>NUCLEOTIDE SEQUENCE [LARGE SCALE GENOMIC DNA]</scope>
    <source>
        <strain evidence="15 16">8244</strain>
    </source>
</reference>
<dbReference type="RefSeq" id="WP_036624962.1">
    <property type="nucleotide sequence ID" value="NZ_BGML01000001.1"/>
</dbReference>
<feature type="transmembrane region" description="Helical" evidence="14">
    <location>
        <begin position="42"/>
        <end position="63"/>
    </location>
</feature>
<dbReference type="HOGENOM" id="CLU_031784_0_1_9"/>
<organism evidence="15 16">
    <name type="scientific">Paenibacillus macerans</name>
    <name type="common">Bacillus macerans</name>
    <dbReference type="NCBI Taxonomy" id="44252"/>
    <lineage>
        <taxon>Bacteria</taxon>
        <taxon>Bacillati</taxon>
        <taxon>Bacillota</taxon>
        <taxon>Bacilli</taxon>
        <taxon>Bacillales</taxon>
        <taxon>Paenibacillaceae</taxon>
        <taxon>Paenibacillus</taxon>
    </lineage>
</organism>
<feature type="transmembrane region" description="Helical" evidence="14">
    <location>
        <begin position="376"/>
        <end position="398"/>
    </location>
</feature>
<keyword evidence="7 14" id="KW-0812">Transmembrane</keyword>
<dbReference type="STRING" id="44252.DJ90_3395"/>
<dbReference type="Proteomes" id="UP000029278">
    <property type="component" value="Unassembled WGS sequence"/>
</dbReference>
<comment type="similarity">
    <text evidence="11">Belongs to the UlaA family.</text>
</comment>
<dbReference type="NCBIfam" id="NF006922">
    <property type="entry name" value="PRK09410.1-5"/>
    <property type="match status" value="1"/>
</dbReference>
<dbReference type="Pfam" id="PF03611">
    <property type="entry name" value="EIIC-GAT"/>
    <property type="match status" value="1"/>
</dbReference>
<dbReference type="OrthoDB" id="9796178at2"/>
<dbReference type="NCBIfam" id="NF006920">
    <property type="entry name" value="PRK09410.1-2"/>
    <property type="match status" value="1"/>
</dbReference>
<protein>
    <recommendedName>
        <fullName evidence="12">Ascorbate-specific PTS system EIIC component</fullName>
    </recommendedName>
    <alternativeName>
        <fullName evidence="13">Ascorbate-specific permease IIC component UlaA</fullName>
    </alternativeName>
</protein>
<evidence type="ECO:0000256" key="1">
    <source>
        <dbReference type="ARBA" id="ARBA00004651"/>
    </source>
</evidence>
<comment type="subcellular location">
    <subcellularLocation>
        <location evidence="1">Cell membrane</location>
        <topology evidence="1">Multi-pass membrane protein</topology>
    </subcellularLocation>
</comment>
<dbReference type="GO" id="GO:0009401">
    <property type="term" value="P:phosphoenolpyruvate-dependent sugar phosphotransferase system"/>
    <property type="evidence" value="ECO:0007669"/>
    <property type="project" value="UniProtKB-KW"/>
</dbReference>
<keyword evidence="8 14" id="KW-1133">Transmembrane helix</keyword>
<keyword evidence="5" id="KW-0762">Sugar transport</keyword>
<evidence type="ECO:0000256" key="4">
    <source>
        <dbReference type="ARBA" id="ARBA00022475"/>
    </source>
</evidence>
<evidence type="ECO:0000256" key="10">
    <source>
        <dbReference type="ARBA" id="ARBA00037387"/>
    </source>
</evidence>
<gene>
    <name evidence="15" type="ORF">DJ90_3395</name>
</gene>
<proteinExistence type="inferred from homology"/>
<accession>A0A090ZBF6</accession>
<dbReference type="GO" id="GO:0005886">
    <property type="term" value="C:plasma membrane"/>
    <property type="evidence" value="ECO:0007669"/>
    <property type="project" value="UniProtKB-SubCell"/>
</dbReference>
<evidence type="ECO:0000256" key="8">
    <source>
        <dbReference type="ARBA" id="ARBA00022989"/>
    </source>
</evidence>
<feature type="transmembrane region" description="Helical" evidence="14">
    <location>
        <begin position="343"/>
        <end position="364"/>
    </location>
</feature>
<evidence type="ECO:0000313" key="15">
    <source>
        <dbReference type="EMBL" id="KFN07977.1"/>
    </source>
</evidence>
<dbReference type="PATRIC" id="fig|44252.3.peg.3527"/>
<dbReference type="InterPro" id="IPR004703">
    <property type="entry name" value="PTS_sugar-sp_permease"/>
</dbReference>
<keyword evidence="16" id="KW-1185">Reference proteome</keyword>
<evidence type="ECO:0000256" key="6">
    <source>
        <dbReference type="ARBA" id="ARBA00022683"/>
    </source>
</evidence>
<comment type="caution">
    <text evidence="15">The sequence shown here is derived from an EMBL/GenBank/DDBJ whole genome shotgun (WGS) entry which is preliminary data.</text>
</comment>
<evidence type="ECO:0000256" key="9">
    <source>
        <dbReference type="ARBA" id="ARBA00023136"/>
    </source>
</evidence>
<name>A0A090ZBF6_PAEMA</name>
<feature type="transmembrane region" description="Helical" evidence="14">
    <location>
        <begin position="12"/>
        <end position="30"/>
    </location>
</feature>
<evidence type="ECO:0000256" key="2">
    <source>
        <dbReference type="ARBA" id="ARBA00011738"/>
    </source>
</evidence>
<sequence>MGERILKLMMDILSQPAVLVALISLVGLIIQKKPASEIVKGTTKTFLGFLVISAGAGIIVQSLDPFGKMFQSAFHVSGVVPNNEAIVAMALNEFGSATAFIMFFGMIANILIARFTKLKYIFLTGHHTLYMACMLAVILVVSGLEGIPLIIVGSLALGLIMAVFPAICQPIMRKITGNDSVGFGHFSSIGYVASGLVGKVVGKGSRSTEEISFPKGLGFLRDSSVTISLTMVVLYIIIAIFAGPSYVEKELSGGTHYLVFSIIQGVTFAAGVFVILSGVRLVLAEIVPAFKGISTKLVPDSKPALDCPVVFPYAPNAVLIGFFSSFLGGIVGMVILAMTGSVIILPGVVPHFFTGATAGVFGNATGGVRGATLGSFVNGLIITFLPVFLMPVLGNLGFASTTFSDTDFAASGILLGNIAKSLGATGVTVTVVGLVLLAVVFGFFKKSKANQDSQQMEA</sequence>
<dbReference type="GeneID" id="77008817"/>
<evidence type="ECO:0000256" key="3">
    <source>
        <dbReference type="ARBA" id="ARBA00022448"/>
    </source>
</evidence>
<feature type="transmembrane region" description="Helical" evidence="14">
    <location>
        <begin position="418"/>
        <end position="444"/>
    </location>
</feature>
<dbReference type="PANTHER" id="PTHR33843:SF4">
    <property type="entry name" value="ASCORBATE-SPECIFIC PTS SYSTEM EIIC COMPONENT"/>
    <property type="match status" value="1"/>
</dbReference>
<dbReference type="InterPro" id="IPR051562">
    <property type="entry name" value="Ascorbate-PTS_EIIC"/>
</dbReference>
<keyword evidence="4" id="KW-1003">Cell membrane</keyword>
<feature type="transmembrane region" description="Helical" evidence="14">
    <location>
        <begin position="258"/>
        <end position="283"/>
    </location>
</feature>
<comment type="subunit">
    <text evidence="2">Homodimer.</text>
</comment>
<evidence type="ECO:0000256" key="7">
    <source>
        <dbReference type="ARBA" id="ARBA00022692"/>
    </source>
</evidence>
<dbReference type="PANTHER" id="PTHR33843">
    <property type="entry name" value="ASCORBATE-SPECIFIC PTS SYSTEM EIIC COMPONENT"/>
    <property type="match status" value="1"/>
</dbReference>
<comment type="function">
    <text evidence="10">The phosphoenolpyruvate-dependent sugar phosphotransferase system (sugar PTS), a major carbohydrate active transport system, catalyzes the phosphorylation of incoming sugar substrates concomitantly with their translocation across the cell membrane. The enzyme II UlaABC PTS system is involved in ascorbate transport.</text>
</comment>
<feature type="transmembrane region" description="Helical" evidence="14">
    <location>
        <begin position="225"/>
        <end position="246"/>
    </location>
</feature>
<evidence type="ECO:0000256" key="5">
    <source>
        <dbReference type="ARBA" id="ARBA00022597"/>
    </source>
</evidence>
<keyword evidence="9 14" id="KW-0472">Membrane</keyword>
<evidence type="ECO:0000256" key="11">
    <source>
        <dbReference type="ARBA" id="ARBA00038218"/>
    </source>
</evidence>
<feature type="transmembrane region" description="Helical" evidence="14">
    <location>
        <begin position="94"/>
        <end position="113"/>
    </location>
</feature>
<evidence type="ECO:0000313" key="16">
    <source>
        <dbReference type="Proteomes" id="UP000029278"/>
    </source>
</evidence>
<evidence type="ECO:0000256" key="12">
    <source>
        <dbReference type="ARBA" id="ARBA00039702"/>
    </source>
</evidence>
<dbReference type="AlphaFoldDB" id="A0A090ZBF6"/>